<feature type="non-terminal residue" evidence="6">
    <location>
        <position position="1237"/>
    </location>
</feature>
<keyword evidence="1" id="KW-0378">Hydrolase</keyword>
<organism evidence="6 7">
    <name type="scientific">Cephalotus follicularis</name>
    <name type="common">Albany pitcher plant</name>
    <dbReference type="NCBI Taxonomy" id="3775"/>
    <lineage>
        <taxon>Eukaryota</taxon>
        <taxon>Viridiplantae</taxon>
        <taxon>Streptophyta</taxon>
        <taxon>Embryophyta</taxon>
        <taxon>Tracheophyta</taxon>
        <taxon>Spermatophyta</taxon>
        <taxon>Magnoliopsida</taxon>
        <taxon>eudicotyledons</taxon>
        <taxon>Gunneridae</taxon>
        <taxon>Pentapetalae</taxon>
        <taxon>rosids</taxon>
        <taxon>fabids</taxon>
        <taxon>Oxalidales</taxon>
        <taxon>Cephalotaceae</taxon>
        <taxon>Cephalotus</taxon>
    </lineage>
</organism>
<protein>
    <submittedName>
        <fullName evidence="6">MP domain-containing protein</fullName>
    </submittedName>
</protein>
<feature type="coiled-coil region" evidence="2">
    <location>
        <begin position="1017"/>
        <end position="1065"/>
    </location>
</feature>
<dbReference type="Gene3D" id="2.40.70.10">
    <property type="entry name" value="Acid Proteases"/>
    <property type="match status" value="1"/>
</dbReference>
<dbReference type="PANTHER" id="PTHR47599">
    <property type="entry name" value="CELL-TO-CELL MOVEMENT PROTEIN"/>
    <property type="match status" value="1"/>
</dbReference>
<dbReference type="InterPro" id="IPR051596">
    <property type="entry name" value="Caulimoviridae_Movement"/>
</dbReference>
<evidence type="ECO:0000313" key="7">
    <source>
        <dbReference type="Proteomes" id="UP000187406"/>
    </source>
</evidence>
<keyword evidence="7" id="KW-1185">Reference proteome</keyword>
<evidence type="ECO:0000256" key="1">
    <source>
        <dbReference type="ARBA" id="ARBA00022801"/>
    </source>
</evidence>
<dbReference type="InterPro" id="IPR056648">
    <property type="entry name" value="DUF7746"/>
</dbReference>
<dbReference type="InterPro" id="IPR018061">
    <property type="entry name" value="Retropepsins"/>
</dbReference>
<dbReference type="InterPro" id="IPR021109">
    <property type="entry name" value="Peptidase_aspartic_dom_sf"/>
</dbReference>
<evidence type="ECO:0000259" key="4">
    <source>
        <dbReference type="Pfam" id="PF24496"/>
    </source>
</evidence>
<dbReference type="InterPro" id="IPR056010">
    <property type="entry name" value="DUF7588"/>
</dbReference>
<dbReference type="CDD" id="cd00303">
    <property type="entry name" value="retropepsin_like"/>
    <property type="match status" value="1"/>
</dbReference>
<dbReference type="Pfam" id="PF01107">
    <property type="entry name" value="MP"/>
    <property type="match status" value="1"/>
</dbReference>
<keyword evidence="2" id="KW-0175">Coiled coil</keyword>
<feature type="non-terminal residue" evidence="6">
    <location>
        <position position="1"/>
    </location>
</feature>
<proteinExistence type="predicted"/>
<accession>A0A1Q3CT96</accession>
<dbReference type="SUPFAM" id="SSF50630">
    <property type="entry name" value="Acid proteases"/>
    <property type="match status" value="1"/>
</dbReference>
<dbReference type="InterPro" id="IPR028919">
    <property type="entry name" value="Viral_movement"/>
</dbReference>
<dbReference type="PANTHER" id="PTHR47599:SF4">
    <property type="entry name" value="POLYPROTEIN"/>
    <property type="match status" value="1"/>
</dbReference>
<dbReference type="Pfam" id="PF24496">
    <property type="entry name" value="DUF7588"/>
    <property type="match status" value="1"/>
</dbReference>
<evidence type="ECO:0000259" key="3">
    <source>
        <dbReference type="Pfam" id="PF00077"/>
    </source>
</evidence>
<evidence type="ECO:0000313" key="6">
    <source>
        <dbReference type="EMBL" id="GAV83476.1"/>
    </source>
</evidence>
<sequence length="1237" mass="144363">LLDEKTIKELAKNFKYIHFSLVQVTIKPLTRQGLNTSILACLRDAKHLNFDDSLIGAIETSLCNGPVYFDGYPDLTISLTDKNILETLKINIKLHGYNMLPGSEIIATIHHVYYEATNSICPKSLVNLSKGETTMMKCVTNDSNILIPQKIKLSDINIPEDWSIQSDTIVPNEQNIENTSLHSITQNEEGLVKIRNYDFQPHRASTSSIRSGKTNYFDTKTKLSEISSQSSILKGIYTQSDSQNSQNDFQDINEPISPTYSEMKPPSQLMAIIIDEPFKINKDLIREDFFQEKYLRKRYRFFQKYLEIEQNYIRTAWYEYMIKIKAHVMFFDYLPIYKNQQENKKYFEEEKIPENEKILTEKIIKENDIPKIQDNKKEFKIFMNKKTTTTWITFDSKIIDAIHPPSEKIQINIQNNHIQAAPFKLQNETSNNQATHETNKIIEQNNYTNRHLQTLGSQLSRIENIILNIKQKSKDKTQNQDQKIKPLFTPYKILSSQIKQLTLSEINERLRQIVPASPELDTPTITITTSTPRTPHKDKNKVINVIQEIETSSDDSVQEITKQLSTTKIDPLKIESLTSYYYRPTYPDLQIEERGKFTQASYQSGTIYEWNIDGMNEYHIINKLEMTMVSNAHKIRNNSDKAVANILIAGFTGQIKGWWDNVLTTQQQTEILEAIQVNELKEPILNNDNETIEDVVSTLIYNIANYFVEDPTNLKDRTAGQLSNLRCRKLQDFRWYKDTFMTKVLTRKDANLKPTQQGLYIPSLPYSFIKQVSKKQFLSTNNSLKPFSQVFQFSNQFPKTFLSSCKHLESKCKESCNPPPVLKYCKHTGIRFGNHFKKISIKEIDKRIQKIDKTTKISENKQNIQLLNKKIKQDKKLEIPNQKIYNNCYYCGKPNHIAKYYLETISPTHSEIKFMTIKMDKPFEINKDLIRKDFLQEKYLQKRKVFFEIYFENEQNDIRTTCHENNDNQNLEKVTLEIQNNENRTNSMMNTNKQKELIQLVDKIDNSEIKREYLLTLQDLQKDIKYTKNQLQKFKQKTKKQIIDLKGTKKQLKKVKKQIIHLKRILLQKQLSSSFDKEIEPIEPEIQEETKFVNLIERITYQKWNINIIITIQDSFKLQTIALVDSGAQINCIQEELIPTKLFEKTEQKLSTANGENLKVKFKISDVHICNGDIYIKQSFILVKDNLGIGIILGQLFLEVIKPFKVTNEGITTKLIQQKILFTFNGKPITKEVNLLK</sequence>
<dbReference type="GO" id="GO:0016787">
    <property type="term" value="F:hydrolase activity"/>
    <property type="evidence" value="ECO:0007669"/>
    <property type="project" value="UniProtKB-KW"/>
</dbReference>
<evidence type="ECO:0000259" key="5">
    <source>
        <dbReference type="Pfam" id="PF24925"/>
    </source>
</evidence>
<dbReference type="Pfam" id="PF00077">
    <property type="entry name" value="RVP"/>
    <property type="match status" value="1"/>
</dbReference>
<dbReference type="InParanoid" id="A0A1Q3CT96"/>
<gene>
    <name evidence="6" type="ORF">CFOL_v3_26923</name>
</gene>
<dbReference type="EMBL" id="BDDD01002904">
    <property type="protein sequence ID" value="GAV83476.1"/>
    <property type="molecule type" value="Genomic_DNA"/>
</dbReference>
<comment type="caution">
    <text evidence="6">The sequence shown here is derived from an EMBL/GenBank/DDBJ whole genome shotgun (WGS) entry which is preliminary data.</text>
</comment>
<dbReference type="Pfam" id="PF24925">
    <property type="entry name" value="DUF7746"/>
    <property type="match status" value="1"/>
</dbReference>
<evidence type="ECO:0000256" key="2">
    <source>
        <dbReference type="SAM" id="Coils"/>
    </source>
</evidence>
<dbReference type="Proteomes" id="UP000187406">
    <property type="component" value="Unassembled WGS sequence"/>
</dbReference>
<dbReference type="OrthoDB" id="1735266at2759"/>
<reference evidence="7" key="1">
    <citation type="submission" date="2016-04" db="EMBL/GenBank/DDBJ databases">
        <title>Cephalotus genome sequencing.</title>
        <authorList>
            <person name="Fukushima K."/>
            <person name="Hasebe M."/>
            <person name="Fang X."/>
        </authorList>
    </citation>
    <scope>NUCLEOTIDE SEQUENCE [LARGE SCALE GENOMIC DNA]</scope>
    <source>
        <strain evidence="7">cv. St1</strain>
    </source>
</reference>
<feature type="domain" description="Retropepsins" evidence="3">
    <location>
        <begin position="1106"/>
        <end position="1200"/>
    </location>
</feature>
<feature type="domain" description="DUF7746" evidence="5">
    <location>
        <begin position="602"/>
        <end position="696"/>
    </location>
</feature>
<feature type="domain" description="DUF7588" evidence="4">
    <location>
        <begin position="282"/>
        <end position="345"/>
    </location>
</feature>
<name>A0A1Q3CT96_CEPFO</name>
<dbReference type="AlphaFoldDB" id="A0A1Q3CT96"/>